<feature type="active site" description="Proton donor" evidence="8">
    <location>
        <position position="192"/>
    </location>
</feature>
<evidence type="ECO:0000313" key="11">
    <source>
        <dbReference type="Proteomes" id="UP001143307"/>
    </source>
</evidence>
<feature type="domain" description="Peptidase M48" evidence="9">
    <location>
        <begin position="58"/>
        <end position="248"/>
    </location>
</feature>
<keyword evidence="5 8" id="KW-0378">Hydrolase</keyword>
<dbReference type="InterPro" id="IPR030873">
    <property type="entry name" value="Protease_BepA"/>
</dbReference>
<feature type="binding site" evidence="8">
    <location>
        <position position="122"/>
    </location>
    <ligand>
        <name>Zn(2+)</name>
        <dbReference type="ChEBI" id="CHEBI:29105"/>
        <note>catalytic</note>
    </ligand>
</feature>
<comment type="subcellular location">
    <subcellularLocation>
        <location evidence="8">Periplasm</location>
    </subcellularLocation>
</comment>
<dbReference type="SUPFAM" id="SSF48452">
    <property type="entry name" value="TPR-like"/>
    <property type="match status" value="1"/>
</dbReference>
<feature type="binding site" evidence="8">
    <location>
        <position position="126"/>
    </location>
    <ligand>
        <name>Zn(2+)</name>
        <dbReference type="ChEBI" id="CHEBI:29105"/>
        <note>catalytic</note>
    </ligand>
</feature>
<dbReference type="CDD" id="cd07324">
    <property type="entry name" value="M48C_Oma1-like"/>
    <property type="match status" value="1"/>
</dbReference>
<evidence type="ECO:0000256" key="5">
    <source>
        <dbReference type="ARBA" id="ARBA00022801"/>
    </source>
</evidence>
<dbReference type="HAMAP" id="MF_00997">
    <property type="entry name" value="Protease_BepA"/>
    <property type="match status" value="1"/>
</dbReference>
<dbReference type="PANTHER" id="PTHR22726:SF1">
    <property type="entry name" value="METALLOENDOPEPTIDASE OMA1, MITOCHONDRIAL"/>
    <property type="match status" value="1"/>
</dbReference>
<dbReference type="InterPro" id="IPR011990">
    <property type="entry name" value="TPR-like_helical_dom_sf"/>
</dbReference>
<keyword evidence="1 8" id="KW-0645">Protease</keyword>
<evidence type="ECO:0000256" key="6">
    <source>
        <dbReference type="ARBA" id="ARBA00022833"/>
    </source>
</evidence>
<feature type="active site" evidence="8">
    <location>
        <position position="123"/>
    </location>
</feature>
<comment type="caution">
    <text evidence="10">The sequence shown here is derived from an EMBL/GenBank/DDBJ whole genome shotgun (WGS) entry which is preliminary data.</text>
</comment>
<organism evidence="10 11">
    <name type="scientific">Candidatus Seongchinamella marina</name>
    <dbReference type="NCBI Taxonomy" id="2518990"/>
    <lineage>
        <taxon>Bacteria</taxon>
        <taxon>Pseudomonadati</taxon>
        <taxon>Pseudomonadota</taxon>
        <taxon>Gammaproteobacteria</taxon>
        <taxon>Cellvibrionales</taxon>
        <taxon>Halieaceae</taxon>
        <taxon>Seongchinamella</taxon>
    </lineage>
</organism>
<evidence type="ECO:0000256" key="8">
    <source>
        <dbReference type="HAMAP-Rule" id="MF_00997"/>
    </source>
</evidence>
<keyword evidence="6 8" id="KW-0862">Zinc</keyword>
<feature type="binding site" evidence="8">
    <location>
        <position position="188"/>
    </location>
    <ligand>
        <name>Zn(2+)</name>
        <dbReference type="ChEBI" id="CHEBI:29105"/>
        <note>catalytic</note>
    </ligand>
</feature>
<sequence length="473" mass="52783">MLCYFIAAPVSAQTEELKLPNLGESSTSLFSKEFEHQLGQTWLRIFRSQAPTENDPLLFEYLENLIYELVTHSKLEDRRVELVVVNNASINAFAVPGGVIGVHNGLLLYAQTEDELATVLAHEIAHLSQRHFSRGVEFRKKQAPINLAAMLAGLVIMATAGGDAGMAAISASQALAQDSALRYSRSNEQEADRVGMQTLVDAGMDPHAAPAMFERMLQASRYTGGDRIPEFMRTHPLSENRIADTRNRARQYPKSIRPAKLEYQLMRARVVNQLANTPEEAVQRFRGELDGNPRSIEAARYGLVIALTNAGRADEAALELDSIWSGDPDRLEYLIADAEIDMLRAQPEKAVDKLLRQLNLSPGNHPLTMTYANALMKNQEPHIAEEVLVAQGKRRPTDPGLWYLLAEVQGLSGNIIGLHQSRAEYFILNGILDQAEKQLSYALKLVKNDYLTSAKINQRLKDVAEMRQQMERL</sequence>
<comment type="similarity">
    <text evidence="8">Belongs to the peptidase M48 family. BepA subfamily.</text>
</comment>
<evidence type="ECO:0000256" key="2">
    <source>
        <dbReference type="ARBA" id="ARBA00022723"/>
    </source>
</evidence>
<comment type="function">
    <text evidence="8">Functions as both a chaperone and a metalloprotease. Maintains the integrity of the outer membrane by promoting either the assembly or the elimination of outer membrane proteins, depending on their folding state.</text>
</comment>
<dbReference type="RefSeq" id="WP_083793608.1">
    <property type="nucleotide sequence ID" value="NZ_SHNP01000001.1"/>
</dbReference>
<accession>A0ABT3SS11</accession>
<dbReference type="InterPro" id="IPR001915">
    <property type="entry name" value="Peptidase_M48"/>
</dbReference>
<dbReference type="Gene3D" id="1.25.40.10">
    <property type="entry name" value="Tetratricopeptide repeat domain"/>
    <property type="match status" value="1"/>
</dbReference>
<dbReference type="EMBL" id="SHNP01000001">
    <property type="protein sequence ID" value="MCX2972122.1"/>
    <property type="molecule type" value="Genomic_DNA"/>
</dbReference>
<evidence type="ECO:0000256" key="4">
    <source>
        <dbReference type="ARBA" id="ARBA00022764"/>
    </source>
</evidence>
<proteinExistence type="inferred from homology"/>
<keyword evidence="2 8" id="KW-0479">Metal-binding</keyword>
<dbReference type="Gene3D" id="3.30.2010.10">
    <property type="entry name" value="Metalloproteases ('zincins'), catalytic domain"/>
    <property type="match status" value="1"/>
</dbReference>
<reference evidence="10" key="1">
    <citation type="submission" date="2019-02" db="EMBL/GenBank/DDBJ databases">
        <authorList>
            <person name="Li S.-H."/>
        </authorList>
    </citation>
    <scope>NUCLEOTIDE SEQUENCE</scope>
    <source>
        <strain evidence="10">IMCC8485</strain>
    </source>
</reference>
<protein>
    <recommendedName>
        <fullName evidence="8">Putative beta-barrel assembly-enhancing protease</fullName>
        <ecNumber evidence="8">3.4.-.-</ecNumber>
    </recommendedName>
</protein>
<dbReference type="Pfam" id="PF01435">
    <property type="entry name" value="Peptidase_M48"/>
    <property type="match status" value="1"/>
</dbReference>
<evidence type="ECO:0000256" key="1">
    <source>
        <dbReference type="ARBA" id="ARBA00022670"/>
    </source>
</evidence>
<gene>
    <name evidence="10" type="ORF">EYC87_00800</name>
</gene>
<keyword evidence="7 8" id="KW-0482">Metalloprotease</keyword>
<keyword evidence="11" id="KW-1185">Reference proteome</keyword>
<keyword evidence="4 8" id="KW-0574">Periplasm</keyword>
<name>A0ABT3SS11_9GAMM</name>
<dbReference type="Proteomes" id="UP001143307">
    <property type="component" value="Unassembled WGS sequence"/>
</dbReference>
<keyword evidence="3 8" id="KW-0732">Signal</keyword>
<comment type="cofactor">
    <cofactor evidence="8">
        <name>Zn(2+)</name>
        <dbReference type="ChEBI" id="CHEBI:29105"/>
    </cofactor>
    <text evidence="8">Binds 1 zinc ion per subunit.</text>
</comment>
<evidence type="ECO:0000259" key="9">
    <source>
        <dbReference type="Pfam" id="PF01435"/>
    </source>
</evidence>
<dbReference type="EC" id="3.4.-.-" evidence="8"/>
<evidence type="ECO:0000256" key="3">
    <source>
        <dbReference type="ARBA" id="ARBA00022729"/>
    </source>
</evidence>
<evidence type="ECO:0000256" key="7">
    <source>
        <dbReference type="ARBA" id="ARBA00023049"/>
    </source>
</evidence>
<dbReference type="InterPro" id="IPR051156">
    <property type="entry name" value="Mito/Outer_Membr_Metalloprot"/>
</dbReference>
<evidence type="ECO:0000313" key="10">
    <source>
        <dbReference type="EMBL" id="MCX2972122.1"/>
    </source>
</evidence>
<dbReference type="PANTHER" id="PTHR22726">
    <property type="entry name" value="METALLOENDOPEPTIDASE OMA1"/>
    <property type="match status" value="1"/>
</dbReference>